<evidence type="ECO:0000259" key="6">
    <source>
        <dbReference type="PROSITE" id="PS50054"/>
    </source>
</evidence>
<feature type="domain" description="Tyrosine specific protein phosphatases" evidence="7">
    <location>
        <begin position="77"/>
        <end position="137"/>
    </location>
</feature>
<name>A0AAD8YL14_9STRA</name>
<dbReference type="GO" id="GO:0005737">
    <property type="term" value="C:cytoplasm"/>
    <property type="evidence" value="ECO:0007669"/>
    <property type="project" value="TreeGrafter"/>
</dbReference>
<evidence type="ECO:0000313" key="9">
    <source>
        <dbReference type="Proteomes" id="UP001224775"/>
    </source>
</evidence>
<dbReference type="PANTHER" id="PTHR10159:SF521">
    <property type="entry name" value="LEUCINE RICH REPEAT AND PHOSPHATASE DOMAIN CONTAINING PROTEIN"/>
    <property type="match status" value="1"/>
</dbReference>
<dbReference type="GO" id="GO:0004725">
    <property type="term" value="F:protein tyrosine phosphatase activity"/>
    <property type="evidence" value="ECO:0007669"/>
    <property type="project" value="UniProtKB-EC"/>
</dbReference>
<organism evidence="8 9">
    <name type="scientific">Skeletonema marinoi</name>
    <dbReference type="NCBI Taxonomy" id="267567"/>
    <lineage>
        <taxon>Eukaryota</taxon>
        <taxon>Sar</taxon>
        <taxon>Stramenopiles</taxon>
        <taxon>Ochrophyta</taxon>
        <taxon>Bacillariophyta</taxon>
        <taxon>Coscinodiscophyceae</taxon>
        <taxon>Thalassiosirophycidae</taxon>
        <taxon>Thalassiosirales</taxon>
        <taxon>Skeletonemataceae</taxon>
        <taxon>Skeletonema</taxon>
        <taxon>Skeletonema marinoi-dohrnii complex</taxon>
    </lineage>
</organism>
<feature type="compositionally biased region" description="Low complexity" evidence="5">
    <location>
        <begin position="234"/>
        <end position="249"/>
    </location>
</feature>
<dbReference type="InterPro" id="IPR000340">
    <property type="entry name" value="Dual-sp_phosphatase_cat-dom"/>
</dbReference>
<keyword evidence="3 8" id="KW-0378">Hydrolase</keyword>
<dbReference type="AlphaFoldDB" id="A0AAD8YL14"/>
<dbReference type="PROSITE" id="PS50054">
    <property type="entry name" value="TYR_PHOSPHATASE_DUAL"/>
    <property type="match status" value="1"/>
</dbReference>
<evidence type="ECO:0000256" key="1">
    <source>
        <dbReference type="ARBA" id="ARBA00008601"/>
    </source>
</evidence>
<proteinExistence type="inferred from homology"/>
<accession>A0AAD8YL14</accession>
<evidence type="ECO:0000256" key="3">
    <source>
        <dbReference type="ARBA" id="ARBA00022801"/>
    </source>
</evidence>
<dbReference type="InterPro" id="IPR029021">
    <property type="entry name" value="Prot-tyrosine_phosphatase-like"/>
</dbReference>
<reference evidence="8" key="1">
    <citation type="submission" date="2023-06" db="EMBL/GenBank/DDBJ databases">
        <title>Survivors Of The Sea: Transcriptome response of Skeletonema marinoi to long-term dormancy.</title>
        <authorList>
            <person name="Pinder M.I.M."/>
            <person name="Kourtchenko O."/>
            <person name="Robertson E.K."/>
            <person name="Larsson T."/>
            <person name="Maumus F."/>
            <person name="Osuna-Cruz C.M."/>
            <person name="Vancaester E."/>
            <person name="Stenow R."/>
            <person name="Vandepoele K."/>
            <person name="Ploug H."/>
            <person name="Bruchert V."/>
            <person name="Godhe A."/>
            <person name="Topel M."/>
        </authorList>
    </citation>
    <scope>NUCLEOTIDE SEQUENCE</scope>
    <source>
        <strain evidence="8">R05AC</strain>
    </source>
</reference>
<dbReference type="PROSITE" id="PS50056">
    <property type="entry name" value="TYR_PHOSPHATASE_2"/>
    <property type="match status" value="1"/>
</dbReference>
<evidence type="ECO:0000313" key="8">
    <source>
        <dbReference type="EMBL" id="KAK1747963.1"/>
    </source>
</evidence>
<evidence type="ECO:0000259" key="7">
    <source>
        <dbReference type="PROSITE" id="PS50056"/>
    </source>
</evidence>
<dbReference type="Proteomes" id="UP001224775">
    <property type="component" value="Unassembled WGS sequence"/>
</dbReference>
<dbReference type="EC" id="3.1.3.48" evidence="2"/>
<dbReference type="PANTHER" id="PTHR10159">
    <property type="entry name" value="DUAL SPECIFICITY PROTEIN PHOSPHATASE"/>
    <property type="match status" value="1"/>
</dbReference>
<dbReference type="Pfam" id="PF00782">
    <property type="entry name" value="DSPc"/>
    <property type="match status" value="1"/>
</dbReference>
<evidence type="ECO:0000256" key="4">
    <source>
        <dbReference type="ARBA" id="ARBA00022912"/>
    </source>
</evidence>
<comment type="similarity">
    <text evidence="1">Belongs to the protein-tyrosine phosphatase family. Non-receptor class dual specificity subfamily.</text>
</comment>
<keyword evidence="4" id="KW-0904">Protein phosphatase</keyword>
<dbReference type="Gene3D" id="3.90.190.10">
    <property type="entry name" value="Protein tyrosine phosphatase superfamily"/>
    <property type="match status" value="1"/>
</dbReference>
<feature type="domain" description="Tyrosine-protein phosphatase" evidence="6">
    <location>
        <begin position="5"/>
        <end position="159"/>
    </location>
</feature>
<protein>
    <recommendedName>
        <fullName evidence="2">protein-tyrosine-phosphatase</fullName>
        <ecNumber evidence="2">3.1.3.48</ecNumber>
    </recommendedName>
</protein>
<dbReference type="GO" id="GO:0043409">
    <property type="term" value="P:negative regulation of MAPK cascade"/>
    <property type="evidence" value="ECO:0007669"/>
    <property type="project" value="TreeGrafter"/>
</dbReference>
<dbReference type="SUPFAM" id="SSF52799">
    <property type="entry name" value="(Phosphotyrosine protein) phosphatases II"/>
    <property type="match status" value="1"/>
</dbReference>
<dbReference type="InterPro" id="IPR016130">
    <property type="entry name" value="Tyr_Pase_AS"/>
</dbReference>
<dbReference type="PROSITE" id="PS00383">
    <property type="entry name" value="TYR_PHOSPHATASE_1"/>
    <property type="match status" value="1"/>
</dbReference>
<feature type="region of interest" description="Disordered" evidence="5">
    <location>
        <begin position="209"/>
        <end position="275"/>
    </location>
</feature>
<dbReference type="EMBL" id="JATAAI010000002">
    <property type="protein sequence ID" value="KAK1747963.1"/>
    <property type="molecule type" value="Genomic_DNA"/>
</dbReference>
<keyword evidence="9" id="KW-1185">Reference proteome</keyword>
<feature type="compositionally biased region" description="Basic and acidic residues" evidence="5">
    <location>
        <begin position="209"/>
        <end position="219"/>
    </location>
</feature>
<gene>
    <name evidence="8" type="ORF">QTG54_001926</name>
</gene>
<sequence>MSLIYTSPTSRHNIYLGGKLDAKSFSTLKQRNVVRILNVTPAKETGITAGVPNYFEQNKSGLSIKYKRISVYDASTSDLLSYAEEMVNFISSGLHHGSVLVHCQRGVSRSATAVIFYLIRKANMTYEQALQLCKQRRSTVDPNAAFCEQLKRYEQECRELGFLTATDAQRNDCETVKNGSCSESSECAKEQNTELSTIHTETKIVGSKRHVEASSDRVVKRQMVGPSIGPSKASIGPSRPIGIGPSIGPQIAAKPSQKTAPIGPQRPPTEEEFGS</sequence>
<comment type="caution">
    <text evidence="8">The sequence shown here is derived from an EMBL/GenBank/DDBJ whole genome shotgun (WGS) entry which is preliminary data.</text>
</comment>
<dbReference type="InterPro" id="IPR000387">
    <property type="entry name" value="Tyr_Pase_dom"/>
</dbReference>
<dbReference type="SMART" id="SM00195">
    <property type="entry name" value="DSPc"/>
    <property type="match status" value="1"/>
</dbReference>
<dbReference type="CDD" id="cd14498">
    <property type="entry name" value="DSP"/>
    <property type="match status" value="1"/>
</dbReference>
<dbReference type="InterPro" id="IPR020422">
    <property type="entry name" value="TYR_PHOSPHATASE_DUAL_dom"/>
</dbReference>
<evidence type="ECO:0000256" key="2">
    <source>
        <dbReference type="ARBA" id="ARBA00013064"/>
    </source>
</evidence>
<evidence type="ECO:0000256" key="5">
    <source>
        <dbReference type="SAM" id="MobiDB-lite"/>
    </source>
</evidence>